<sequence length="65" mass="7442">MTTPESQDNSVPGPSGFDANRDAAGRALYEERQAMLGGLWMPEAPAWDELPEEVKERWRTYMDRK</sequence>
<dbReference type="Proteomes" id="UP000181917">
    <property type="component" value="Unassembled WGS sequence"/>
</dbReference>
<keyword evidence="3" id="KW-1185">Reference proteome</keyword>
<proteinExistence type="predicted"/>
<evidence type="ECO:0000313" key="3">
    <source>
        <dbReference type="Proteomes" id="UP000181917"/>
    </source>
</evidence>
<dbReference type="OrthoDB" id="4955159at2"/>
<organism evidence="2 3">
    <name type="scientific">Crystallibacter crystallopoietes</name>
    <dbReference type="NCBI Taxonomy" id="37928"/>
    <lineage>
        <taxon>Bacteria</taxon>
        <taxon>Bacillati</taxon>
        <taxon>Actinomycetota</taxon>
        <taxon>Actinomycetes</taxon>
        <taxon>Micrococcales</taxon>
        <taxon>Micrococcaceae</taxon>
        <taxon>Crystallibacter</taxon>
    </lineage>
</organism>
<accession>A0A1H1FVH1</accession>
<feature type="region of interest" description="Disordered" evidence="1">
    <location>
        <begin position="1"/>
        <end position="25"/>
    </location>
</feature>
<feature type="compositionally biased region" description="Polar residues" evidence="1">
    <location>
        <begin position="1"/>
        <end position="12"/>
    </location>
</feature>
<gene>
    <name evidence="2" type="ORF">SAMN04489742_3676</name>
</gene>
<reference evidence="2 3" key="1">
    <citation type="submission" date="2016-10" db="EMBL/GenBank/DDBJ databases">
        <authorList>
            <person name="de Groot N.N."/>
        </authorList>
    </citation>
    <scope>NUCLEOTIDE SEQUENCE [LARGE SCALE GENOMIC DNA]</scope>
    <source>
        <strain evidence="2 3">DSM 20117</strain>
    </source>
</reference>
<name>A0A1H1FVH1_9MICC</name>
<protein>
    <submittedName>
        <fullName evidence="2">Uncharacterized protein</fullName>
    </submittedName>
</protein>
<dbReference type="EMBL" id="FNKH01000002">
    <property type="protein sequence ID" value="SDR04911.1"/>
    <property type="molecule type" value="Genomic_DNA"/>
</dbReference>
<evidence type="ECO:0000313" key="2">
    <source>
        <dbReference type="EMBL" id="SDR04911.1"/>
    </source>
</evidence>
<dbReference type="AlphaFoldDB" id="A0A1H1FVH1"/>
<dbReference type="STRING" id="37928.SAMN04489742_3676"/>
<dbReference type="RefSeq" id="WP_074701844.1">
    <property type="nucleotide sequence ID" value="NZ_CP018863.1"/>
</dbReference>
<evidence type="ECO:0000256" key="1">
    <source>
        <dbReference type="SAM" id="MobiDB-lite"/>
    </source>
</evidence>
<dbReference type="KEGG" id="acry:AC20117_20990"/>